<accession>A0A4R5DN25</accession>
<dbReference type="RefSeq" id="WP_131960813.1">
    <property type="nucleotide sequence ID" value="NZ_SMFL01000010.1"/>
</dbReference>
<gene>
    <name evidence="1" type="ORF">E0F88_23960</name>
</gene>
<sequence>MKANKLIPSILFLVIFFESCYHEGKIDVSFALVKLSKMGNKKAIRVSIKNNSDKNVFILSTYLVNKVDSAHPCRNDILGEYSKISSHTGDDCTMNTGTLLFEYLQTIPFTRADHAGLKKTLSSGSGKDEFDFSTWFFYLIPGYHLTRPAPSFIFIEAKKTTYVYFTIDEELNDLDKGVYKLEWYSKERLQHVISPGQGKTSFKKTIEGETINGYEFYDGDFVVHPLQIRL</sequence>
<evidence type="ECO:0000313" key="2">
    <source>
        <dbReference type="Proteomes" id="UP000294850"/>
    </source>
</evidence>
<comment type="caution">
    <text evidence="1">The sequence shown here is derived from an EMBL/GenBank/DDBJ whole genome shotgun (WGS) entry which is preliminary data.</text>
</comment>
<name>A0A4R5DN25_9BACT</name>
<protein>
    <submittedName>
        <fullName evidence="1">Uncharacterized protein</fullName>
    </submittedName>
</protein>
<evidence type="ECO:0000313" key="1">
    <source>
        <dbReference type="EMBL" id="TDE12103.1"/>
    </source>
</evidence>
<dbReference type="Proteomes" id="UP000294850">
    <property type="component" value="Unassembled WGS sequence"/>
</dbReference>
<organism evidence="1 2">
    <name type="scientific">Dyadobacter psychrotolerans</name>
    <dbReference type="NCBI Taxonomy" id="2541721"/>
    <lineage>
        <taxon>Bacteria</taxon>
        <taxon>Pseudomonadati</taxon>
        <taxon>Bacteroidota</taxon>
        <taxon>Cytophagia</taxon>
        <taxon>Cytophagales</taxon>
        <taxon>Spirosomataceae</taxon>
        <taxon>Dyadobacter</taxon>
    </lineage>
</organism>
<dbReference type="AlphaFoldDB" id="A0A4R5DN25"/>
<dbReference type="EMBL" id="SMFL01000010">
    <property type="protein sequence ID" value="TDE12103.1"/>
    <property type="molecule type" value="Genomic_DNA"/>
</dbReference>
<reference evidence="1 2" key="1">
    <citation type="submission" date="2019-03" db="EMBL/GenBank/DDBJ databases">
        <title>Dyadobacter AR-3-6 sp. nov., isolated from arctic soil.</title>
        <authorList>
            <person name="Chaudhary D.K."/>
        </authorList>
    </citation>
    <scope>NUCLEOTIDE SEQUENCE [LARGE SCALE GENOMIC DNA]</scope>
    <source>
        <strain evidence="1 2">AR-3-6</strain>
    </source>
</reference>
<proteinExistence type="predicted"/>
<keyword evidence="2" id="KW-1185">Reference proteome</keyword>
<dbReference type="OrthoDB" id="283474at2"/>